<dbReference type="CDD" id="cd00075">
    <property type="entry name" value="HATPase"/>
    <property type="match status" value="1"/>
</dbReference>
<accession>A0ABW3E769</accession>
<evidence type="ECO:0000313" key="7">
    <source>
        <dbReference type="EMBL" id="MFD0891813.1"/>
    </source>
</evidence>
<organism evidence="7 8">
    <name type="scientific">Streptosporangium algeriense</name>
    <dbReference type="NCBI Taxonomy" id="1682748"/>
    <lineage>
        <taxon>Bacteria</taxon>
        <taxon>Bacillati</taxon>
        <taxon>Actinomycetota</taxon>
        <taxon>Actinomycetes</taxon>
        <taxon>Streptosporangiales</taxon>
        <taxon>Streptosporangiaceae</taxon>
        <taxon>Streptosporangium</taxon>
    </lineage>
</organism>
<keyword evidence="5" id="KW-0902">Two-component regulatory system</keyword>
<dbReference type="InterPro" id="IPR003594">
    <property type="entry name" value="HATPase_dom"/>
</dbReference>
<gene>
    <name evidence="7" type="ORF">ACFQ08_45290</name>
</gene>
<dbReference type="Pfam" id="PF02518">
    <property type="entry name" value="HATPase_c"/>
    <property type="match status" value="1"/>
</dbReference>
<keyword evidence="7" id="KW-0067">ATP-binding</keyword>
<feature type="domain" description="Histidine kinase" evidence="6">
    <location>
        <begin position="1"/>
        <end position="85"/>
    </location>
</feature>
<keyword evidence="8" id="KW-1185">Reference proteome</keyword>
<keyword evidence="3" id="KW-0808">Transferase</keyword>
<dbReference type="InterPro" id="IPR005467">
    <property type="entry name" value="His_kinase_dom"/>
</dbReference>
<evidence type="ECO:0000256" key="2">
    <source>
        <dbReference type="ARBA" id="ARBA00012438"/>
    </source>
</evidence>
<proteinExistence type="predicted"/>
<evidence type="ECO:0000259" key="6">
    <source>
        <dbReference type="PROSITE" id="PS50109"/>
    </source>
</evidence>
<dbReference type="Gene3D" id="3.30.565.10">
    <property type="entry name" value="Histidine kinase-like ATPase, C-terminal domain"/>
    <property type="match status" value="1"/>
</dbReference>
<dbReference type="EC" id="2.7.13.3" evidence="2"/>
<keyword evidence="4" id="KW-0418">Kinase</keyword>
<evidence type="ECO:0000313" key="8">
    <source>
        <dbReference type="Proteomes" id="UP001597024"/>
    </source>
</evidence>
<dbReference type="InterPro" id="IPR004358">
    <property type="entry name" value="Sig_transdc_His_kin-like_C"/>
</dbReference>
<dbReference type="EMBL" id="JBHTHX010003506">
    <property type="protein sequence ID" value="MFD0891813.1"/>
    <property type="molecule type" value="Genomic_DNA"/>
</dbReference>
<evidence type="ECO:0000256" key="4">
    <source>
        <dbReference type="ARBA" id="ARBA00022777"/>
    </source>
</evidence>
<evidence type="ECO:0000256" key="5">
    <source>
        <dbReference type="ARBA" id="ARBA00023012"/>
    </source>
</evidence>
<name>A0ABW3E769_9ACTN</name>
<evidence type="ECO:0000256" key="3">
    <source>
        <dbReference type="ARBA" id="ARBA00022679"/>
    </source>
</evidence>
<dbReference type="PANTHER" id="PTHR43711:SF1">
    <property type="entry name" value="HISTIDINE KINASE 1"/>
    <property type="match status" value="1"/>
</dbReference>
<dbReference type="SMART" id="SM00387">
    <property type="entry name" value="HATPase_c"/>
    <property type="match status" value="1"/>
</dbReference>
<comment type="caution">
    <text evidence="7">The sequence shown here is derived from an EMBL/GenBank/DDBJ whole genome shotgun (WGS) entry which is preliminary data.</text>
</comment>
<reference evidence="8" key="1">
    <citation type="journal article" date="2019" name="Int. J. Syst. Evol. Microbiol.">
        <title>The Global Catalogue of Microorganisms (GCM) 10K type strain sequencing project: providing services to taxonomists for standard genome sequencing and annotation.</title>
        <authorList>
            <consortium name="The Broad Institute Genomics Platform"/>
            <consortium name="The Broad Institute Genome Sequencing Center for Infectious Disease"/>
            <person name="Wu L."/>
            <person name="Ma J."/>
        </authorList>
    </citation>
    <scope>NUCLEOTIDE SEQUENCE [LARGE SCALE GENOMIC DNA]</scope>
    <source>
        <strain evidence="8">CCUG 62974</strain>
    </source>
</reference>
<protein>
    <recommendedName>
        <fullName evidence="2">histidine kinase</fullName>
        <ecNumber evidence="2">2.7.13.3</ecNumber>
    </recommendedName>
</protein>
<comment type="catalytic activity">
    <reaction evidence="1">
        <text>ATP + protein L-histidine = ADP + protein N-phospho-L-histidine.</text>
        <dbReference type="EC" id="2.7.13.3"/>
    </reaction>
</comment>
<sequence>TVTVAARGDTAVLEVLDDGAGIARDQWEVVFRRFARLDASRNRDAGGTGLGLPIAREVAEAHGGTLTIEESERGARFVLRLPLGR</sequence>
<dbReference type="PANTHER" id="PTHR43711">
    <property type="entry name" value="TWO-COMPONENT HISTIDINE KINASE"/>
    <property type="match status" value="1"/>
</dbReference>
<dbReference type="SUPFAM" id="SSF55874">
    <property type="entry name" value="ATPase domain of HSP90 chaperone/DNA topoisomerase II/histidine kinase"/>
    <property type="match status" value="1"/>
</dbReference>
<keyword evidence="7" id="KW-0547">Nucleotide-binding</keyword>
<dbReference type="PRINTS" id="PR00344">
    <property type="entry name" value="BCTRLSENSOR"/>
</dbReference>
<feature type="non-terminal residue" evidence="7">
    <location>
        <position position="1"/>
    </location>
</feature>
<dbReference type="InterPro" id="IPR036890">
    <property type="entry name" value="HATPase_C_sf"/>
</dbReference>
<evidence type="ECO:0000256" key="1">
    <source>
        <dbReference type="ARBA" id="ARBA00000085"/>
    </source>
</evidence>
<dbReference type="InterPro" id="IPR050736">
    <property type="entry name" value="Sensor_HK_Regulatory"/>
</dbReference>
<dbReference type="PROSITE" id="PS50109">
    <property type="entry name" value="HIS_KIN"/>
    <property type="match status" value="1"/>
</dbReference>
<dbReference type="GO" id="GO:0005524">
    <property type="term" value="F:ATP binding"/>
    <property type="evidence" value="ECO:0007669"/>
    <property type="project" value="UniProtKB-KW"/>
</dbReference>
<dbReference type="Proteomes" id="UP001597024">
    <property type="component" value="Unassembled WGS sequence"/>
</dbReference>